<accession>A0A1Y6LKT7</accession>
<gene>
    <name evidence="3" type="ORF">ZT1A5_G4551</name>
</gene>
<feature type="compositionally biased region" description="Acidic residues" evidence="1">
    <location>
        <begin position="1137"/>
        <end position="1150"/>
    </location>
</feature>
<feature type="region of interest" description="Disordered" evidence="1">
    <location>
        <begin position="1108"/>
        <end position="1150"/>
    </location>
</feature>
<evidence type="ECO:0000313" key="4">
    <source>
        <dbReference type="Proteomes" id="UP000215453"/>
    </source>
</evidence>
<feature type="domain" description="C2H2-type" evidence="2">
    <location>
        <begin position="798"/>
        <end position="823"/>
    </location>
</feature>
<dbReference type="Proteomes" id="UP000215453">
    <property type="component" value="Chromosome 3"/>
</dbReference>
<feature type="compositionally biased region" description="Basic and acidic residues" evidence="1">
    <location>
        <begin position="36"/>
        <end position="50"/>
    </location>
</feature>
<feature type="domain" description="C2H2-type" evidence="2">
    <location>
        <begin position="766"/>
        <end position="786"/>
    </location>
</feature>
<feature type="region of interest" description="Disordered" evidence="1">
    <location>
        <begin position="1"/>
        <end position="55"/>
    </location>
</feature>
<dbReference type="InterPro" id="IPR013087">
    <property type="entry name" value="Znf_C2H2_type"/>
</dbReference>
<dbReference type="SMART" id="SM00355">
    <property type="entry name" value="ZnF_C2H2"/>
    <property type="match status" value="7"/>
</dbReference>
<feature type="domain" description="C2H2-type" evidence="2">
    <location>
        <begin position="828"/>
        <end position="856"/>
    </location>
</feature>
<dbReference type="EMBL" id="LT882678">
    <property type="protein sequence ID" value="SMY23111.1"/>
    <property type="molecule type" value="Genomic_DNA"/>
</dbReference>
<feature type="domain" description="C2H2-type" evidence="2">
    <location>
        <begin position="1016"/>
        <end position="1044"/>
    </location>
</feature>
<dbReference type="AlphaFoldDB" id="A0A1Y6LKT7"/>
<feature type="region of interest" description="Disordered" evidence="1">
    <location>
        <begin position="674"/>
        <end position="696"/>
    </location>
</feature>
<proteinExistence type="predicted"/>
<feature type="compositionally biased region" description="Acidic residues" evidence="1">
    <location>
        <begin position="684"/>
        <end position="696"/>
    </location>
</feature>
<feature type="compositionally biased region" description="Polar residues" evidence="1">
    <location>
        <begin position="505"/>
        <end position="521"/>
    </location>
</feature>
<feature type="domain" description="C2H2-type" evidence="2">
    <location>
        <begin position="909"/>
        <end position="937"/>
    </location>
</feature>
<feature type="compositionally biased region" description="Low complexity" evidence="1">
    <location>
        <begin position="634"/>
        <end position="652"/>
    </location>
</feature>
<feature type="region of interest" description="Disordered" evidence="1">
    <location>
        <begin position="617"/>
        <end position="652"/>
    </location>
</feature>
<organism evidence="3 4">
    <name type="scientific">Zymoseptoria tritici ST99CH_1A5</name>
    <dbReference type="NCBI Taxonomy" id="1276529"/>
    <lineage>
        <taxon>Eukaryota</taxon>
        <taxon>Fungi</taxon>
        <taxon>Dikarya</taxon>
        <taxon>Ascomycota</taxon>
        <taxon>Pezizomycotina</taxon>
        <taxon>Dothideomycetes</taxon>
        <taxon>Dothideomycetidae</taxon>
        <taxon>Mycosphaerellales</taxon>
        <taxon>Mycosphaerellaceae</taxon>
        <taxon>Zymoseptoria</taxon>
    </lineage>
</organism>
<feature type="domain" description="C2H2-type" evidence="2">
    <location>
        <begin position="1068"/>
        <end position="1096"/>
    </location>
</feature>
<protein>
    <recommendedName>
        <fullName evidence="2">C2H2-type domain-containing protein</fullName>
    </recommendedName>
</protein>
<name>A0A1Y6LKT7_ZYMTR</name>
<feature type="compositionally biased region" description="Acidic residues" evidence="1">
    <location>
        <begin position="10"/>
        <end position="23"/>
    </location>
</feature>
<evidence type="ECO:0000259" key="2">
    <source>
        <dbReference type="SMART" id="SM00355"/>
    </source>
</evidence>
<evidence type="ECO:0000313" key="3">
    <source>
        <dbReference type="EMBL" id="SMY23111.1"/>
    </source>
</evidence>
<reference evidence="3 4" key="1">
    <citation type="submission" date="2016-10" db="EMBL/GenBank/DDBJ databases">
        <authorList>
            <person name="Varghese N."/>
        </authorList>
    </citation>
    <scope>NUCLEOTIDE SEQUENCE [LARGE SCALE GENOMIC DNA]</scope>
</reference>
<evidence type="ECO:0000256" key="1">
    <source>
        <dbReference type="SAM" id="MobiDB-lite"/>
    </source>
</evidence>
<feature type="region of interest" description="Disordered" evidence="1">
    <location>
        <begin position="505"/>
        <end position="579"/>
    </location>
</feature>
<sequence length="1150" mass="126915">MADAMSLDIDSSDLELVQEEEWDNPYKPSAKSGEQMAKRFQDNQAEDRPLSKKAARSVTFQYGSPSNMTQQRRTEVVWDAFCGTVKHDISKGPDGETLLRFLDTIARRTVPSIRGKTIPSFSTIRNVHTVLIQLLTFRHEGWKLSSTWRLRIKAHLDDLVRRKLLHRGLWIKKQWVSYRLILRMANAWLRKAFLRGCINWDRHLHCLLYVLLLAATGMRPGDLTRSGGYKGVEWLPWEDLELDLRPDRLDLAAVEDLTVQDLRLKITLKYCKGKKSDNGADVVKYVDPMDSAENNSTCLVKLLVVTALRHGRVSSTTIEDLLAQAAQRTDGKVIWKYPKQPVLFAMGGSGKPLRYDAPVDLAVMRSALRAIATNAGVVDAHTIQLYDIRRGMIRAGAHVADSVKGIAGRAAASIAGHSVQALNDGLTAMYAGHVQTAVYNKIAADALPDRLAPRTDPSVFSVRTTVMPSQIASYKQKHPGVSTDDARRAIVLAITSDPNRAWASDANSPNLLHQPLPSVSTPSVPRRAPPSHPRRRTAILPTPDSLPPGRSAAALTATPSPHPQRPFDHASAVGAYPPPPTVALHSAEALDDETPGPYFVRGAGPKRQRLNTDENMKQSDLFSPAPPPVDATQALPHSPSSPPASDLLPELDPQLDDAGLEMLVGTIVQTSADEDTSLAKADDASGDENDDEDDDTLFGLALGETVDDPSDEQNPAGQDPLLLVGNAFVTKLATINTYLDQGNEGAQRTDPPATGNSRDPPTQYFFTCPVCDRVSNSFLKWVRHSMNCTVQERNAKTVPCQYKGCDALFTSPLREIYHRTSIHEWEPVPCTACPPDQQHVLYDTRHKLDYHQEIGHPEQELSCPIESRCHKGPFASLSLLRGHLNKDHWIPLQSQQMDDLAALPPYVDYHCPLPQCDGKEPYADAQSLRRHLAGWEHELDQGAIEALRPRKEFKNPRAKHEVYCPEPKCIDTEPFLDKTKLRQHLTGPQHKLSQDIVDGMLGVAKPRPKAPPLSDLHCPQPECVGKEAFDDKAKLRNHLSGEAHHLPHAKINSLIGAAVPRKKPAFDLHCPLPTCAGKKAWPAKSKLRRHLESSEHFLTPEDVDKMLGVAATKKRRKKPQGKGQGSTTGTGTIAGTDDNDADDDGSDVDE</sequence>
<feature type="domain" description="C2H2-type" evidence="2">
    <location>
        <begin position="962"/>
        <end position="990"/>
    </location>
</feature>